<feature type="signal peptide" evidence="2">
    <location>
        <begin position="1"/>
        <end position="18"/>
    </location>
</feature>
<accession>A0A362X161</accession>
<dbReference type="Pfam" id="PF18962">
    <property type="entry name" value="Por_Secre_tail"/>
    <property type="match status" value="1"/>
</dbReference>
<evidence type="ECO:0000259" key="3">
    <source>
        <dbReference type="Pfam" id="PF18962"/>
    </source>
</evidence>
<dbReference type="RefSeq" id="WP_105474182.1">
    <property type="nucleotide sequence ID" value="NZ_PVEO01000007.1"/>
</dbReference>
<keyword evidence="1 2" id="KW-0732">Signal</keyword>
<evidence type="ECO:0000313" key="5">
    <source>
        <dbReference type="Proteomes" id="UP000251545"/>
    </source>
</evidence>
<dbReference type="NCBIfam" id="TIGR04183">
    <property type="entry name" value="Por_Secre_tail"/>
    <property type="match status" value="1"/>
</dbReference>
<name>A0A362X161_9FLAO</name>
<dbReference type="Gene3D" id="2.40.128.720">
    <property type="match status" value="2"/>
</dbReference>
<protein>
    <submittedName>
        <fullName evidence="4">Putative secreted protein (Por secretion system target)</fullName>
    </submittedName>
</protein>
<dbReference type="AlphaFoldDB" id="A0A362X161"/>
<feature type="domain" description="Secretion system C-terminal sorting" evidence="3">
    <location>
        <begin position="313"/>
        <end position="378"/>
    </location>
</feature>
<feature type="chain" id="PRO_5016710205" evidence="2">
    <location>
        <begin position="19"/>
        <end position="380"/>
    </location>
</feature>
<dbReference type="Proteomes" id="UP000251545">
    <property type="component" value="Unassembled WGS sequence"/>
</dbReference>
<sequence>MKKITLSLLLLFIVQSYSQNQLLSRIDEIYNGGTFVNSTGFNYEYDANGNLTTETIYFWDTNAWVAFGKTFYTYNANNKATEEIFQSFNIVNSMFENSERIIYTYNANGDVENIEDFIWGTGVWEPEARTNLIYTSGLLTSGVTEDFVGGVWVNSFRSTVTYNPNNTIAQIVDEEWNTSSNVWELDEREIFTYDANDNISLVETETRNGSVWEDDYTISYVLDGNGNRISETETYNGGTSETTTYTYDTSALMSNFANPFADYNGLQYLLEDFPYVNKILTITSGSTIRSTFDYNNVLSINDVPIVKQINVSVFPNPSQDYITVKSSETITNVEIYSALGKEVMSTTLKNINISELSSGIYLMNISLNSGNKVVRKLVKK</sequence>
<dbReference type="EMBL" id="PVEO01000007">
    <property type="protein sequence ID" value="PQV47315.1"/>
    <property type="molecule type" value="Genomic_DNA"/>
</dbReference>
<evidence type="ECO:0000256" key="2">
    <source>
        <dbReference type="SAM" id="SignalP"/>
    </source>
</evidence>
<organism evidence="4 5">
    <name type="scientific">Jejuia pallidilutea</name>
    <dbReference type="NCBI Taxonomy" id="504487"/>
    <lineage>
        <taxon>Bacteria</taxon>
        <taxon>Pseudomonadati</taxon>
        <taxon>Bacteroidota</taxon>
        <taxon>Flavobacteriia</taxon>
        <taxon>Flavobacteriales</taxon>
        <taxon>Flavobacteriaceae</taxon>
        <taxon>Jejuia</taxon>
    </lineage>
</organism>
<gene>
    <name evidence="4" type="ORF">CLV33_10797</name>
</gene>
<reference evidence="4 5" key="1">
    <citation type="submission" date="2018-02" db="EMBL/GenBank/DDBJ databases">
        <title>Genomic Encyclopedia of Archaeal and Bacterial Type Strains, Phase II (KMG-II): from individual species to whole genera.</title>
        <authorList>
            <person name="Goeker M."/>
        </authorList>
    </citation>
    <scope>NUCLEOTIDE SEQUENCE [LARGE SCALE GENOMIC DNA]</scope>
    <source>
        <strain evidence="4 5">DSM 21165</strain>
    </source>
</reference>
<evidence type="ECO:0000313" key="4">
    <source>
        <dbReference type="EMBL" id="PQV47315.1"/>
    </source>
</evidence>
<proteinExistence type="predicted"/>
<dbReference type="InterPro" id="IPR026444">
    <property type="entry name" value="Secre_tail"/>
</dbReference>
<evidence type="ECO:0000256" key="1">
    <source>
        <dbReference type="ARBA" id="ARBA00022729"/>
    </source>
</evidence>
<comment type="caution">
    <text evidence="4">The sequence shown here is derived from an EMBL/GenBank/DDBJ whole genome shotgun (WGS) entry which is preliminary data.</text>
</comment>